<dbReference type="AlphaFoldDB" id="A0A644ZPI9"/>
<dbReference type="Pfam" id="PF13490">
    <property type="entry name" value="zf-HC2"/>
    <property type="match status" value="1"/>
</dbReference>
<dbReference type="InterPro" id="IPR027383">
    <property type="entry name" value="Znf_put"/>
</dbReference>
<organism evidence="3">
    <name type="scientific">bioreactor metagenome</name>
    <dbReference type="NCBI Taxonomy" id="1076179"/>
    <lineage>
        <taxon>unclassified sequences</taxon>
        <taxon>metagenomes</taxon>
        <taxon>ecological metagenomes</taxon>
    </lineage>
</organism>
<feature type="domain" description="Putative zinc-finger" evidence="2">
    <location>
        <begin position="4"/>
        <end position="38"/>
    </location>
</feature>
<feature type="region of interest" description="Disordered" evidence="1">
    <location>
        <begin position="132"/>
        <end position="157"/>
    </location>
</feature>
<feature type="compositionally biased region" description="Basic and acidic residues" evidence="1">
    <location>
        <begin position="144"/>
        <end position="157"/>
    </location>
</feature>
<sequence length="279" mass="29239">MLDCDQALELISRSLDEPLSPEEDGLLSQHLSACAECAALARDFSTLHEGLDAFPAPVPENFAQGVMERIRLESSAAPPRGNRLRWKTWGSLAAALCLVALGAFRLLPVLLNSGGSMAVAVPQAAVTSTDAVAPAGGGGGGESDSSHQKSSMDDGYGSEERAFLAPAPAPSPEEGERSDALLGASMVSVSRQWTPQDAGAYLLSAAFPEEASAGNYAWKQKEDGSLLLAGSDSEGVQLVYTGLSEDESLYCFDIIQMDGTVQKATVSLNADLPDFKLED</sequence>
<name>A0A644ZPI9_9ZZZZ</name>
<comment type="caution">
    <text evidence="3">The sequence shown here is derived from an EMBL/GenBank/DDBJ whole genome shotgun (WGS) entry which is preliminary data.</text>
</comment>
<protein>
    <recommendedName>
        <fullName evidence="2">Putative zinc-finger domain-containing protein</fullName>
    </recommendedName>
</protein>
<accession>A0A644ZPI9</accession>
<evidence type="ECO:0000313" key="3">
    <source>
        <dbReference type="EMBL" id="MPM42762.1"/>
    </source>
</evidence>
<evidence type="ECO:0000259" key="2">
    <source>
        <dbReference type="Pfam" id="PF13490"/>
    </source>
</evidence>
<dbReference type="EMBL" id="VSSQ01009849">
    <property type="protein sequence ID" value="MPM42762.1"/>
    <property type="molecule type" value="Genomic_DNA"/>
</dbReference>
<proteinExistence type="predicted"/>
<evidence type="ECO:0000256" key="1">
    <source>
        <dbReference type="SAM" id="MobiDB-lite"/>
    </source>
</evidence>
<gene>
    <name evidence="3" type="ORF">SDC9_89433</name>
</gene>
<reference evidence="3" key="1">
    <citation type="submission" date="2019-08" db="EMBL/GenBank/DDBJ databases">
        <authorList>
            <person name="Kucharzyk K."/>
            <person name="Murdoch R.W."/>
            <person name="Higgins S."/>
            <person name="Loffler F."/>
        </authorList>
    </citation>
    <scope>NUCLEOTIDE SEQUENCE</scope>
</reference>